<dbReference type="EMBL" id="QGDH01000066">
    <property type="protein sequence ID" value="RAR10322.1"/>
    <property type="molecule type" value="Genomic_DNA"/>
</dbReference>
<dbReference type="InterPro" id="IPR045702">
    <property type="entry name" value="DUF6060"/>
</dbReference>
<name>A0A364N2P1_STELY</name>
<dbReference type="Pfam" id="PF19535">
    <property type="entry name" value="DUF6060"/>
    <property type="match status" value="1"/>
</dbReference>
<evidence type="ECO:0000313" key="4">
    <source>
        <dbReference type="Proteomes" id="UP000249619"/>
    </source>
</evidence>
<sequence>MLSSLASLVFFGAVSAVPTSSKALVSRQNPDSLYTCRDAGCTDCPLYFSSGGVTDNGFPPDANGMIRIWIDVPAQDQNCRTLIRTPVRPNDINCGGNVFVAEASFCCGREDCTDAGAPWKRDQSKPRGFNMAAGSGDLLTLYDQDGNMIPPNIASKIQGREPEPQPEPEPEPEPKFSPAVSRRKPNRLTKRDCDGFEVTNGPFTTGGQQYIISDVVTCSPTAECSATIAKEVTETTSFSTEVSVSDPLGIVSVSVGFEYEKSVSQTFEGSWKFGPGERGYVTFIPWITCVEGYFTGDCDDEGTTTQICGGEYSGGNQISGERRPVLIRG</sequence>
<proteinExistence type="predicted"/>
<protein>
    <submittedName>
        <fullName evidence="3">Aldo/keto reductase family protein</fullName>
    </submittedName>
</protein>
<evidence type="ECO:0000313" key="3">
    <source>
        <dbReference type="EMBL" id="RAR10322.1"/>
    </source>
</evidence>
<evidence type="ECO:0000256" key="1">
    <source>
        <dbReference type="SAM" id="MobiDB-lite"/>
    </source>
</evidence>
<keyword evidence="2" id="KW-0732">Signal</keyword>
<keyword evidence="4" id="KW-1185">Reference proteome</keyword>
<feature type="region of interest" description="Disordered" evidence="1">
    <location>
        <begin position="142"/>
        <end position="184"/>
    </location>
</feature>
<reference evidence="4" key="1">
    <citation type="submission" date="2018-05" db="EMBL/GenBank/DDBJ databases">
        <title>Draft genome sequence of Stemphylium lycopersici strain CIDEFI 213.</title>
        <authorList>
            <person name="Medina R."/>
            <person name="Franco M.E.E."/>
            <person name="Lucentini C.G."/>
            <person name="Saparrat M.C.N."/>
            <person name="Balatti P.A."/>
        </authorList>
    </citation>
    <scope>NUCLEOTIDE SEQUENCE [LARGE SCALE GENOMIC DNA]</scope>
    <source>
        <strain evidence="4">CIDEFI 213</strain>
    </source>
</reference>
<comment type="caution">
    <text evidence="3">The sequence shown here is derived from an EMBL/GenBank/DDBJ whole genome shotgun (WGS) entry which is preliminary data.</text>
</comment>
<feature type="chain" id="PRO_5016644187" evidence="2">
    <location>
        <begin position="17"/>
        <end position="329"/>
    </location>
</feature>
<feature type="signal peptide" evidence="2">
    <location>
        <begin position="1"/>
        <end position="16"/>
    </location>
</feature>
<organism evidence="3 4">
    <name type="scientific">Stemphylium lycopersici</name>
    <name type="common">Tomato gray leaf spot disease fungus</name>
    <name type="synonym">Thyrospora lycopersici</name>
    <dbReference type="NCBI Taxonomy" id="183478"/>
    <lineage>
        <taxon>Eukaryota</taxon>
        <taxon>Fungi</taxon>
        <taxon>Dikarya</taxon>
        <taxon>Ascomycota</taxon>
        <taxon>Pezizomycotina</taxon>
        <taxon>Dothideomycetes</taxon>
        <taxon>Pleosporomycetidae</taxon>
        <taxon>Pleosporales</taxon>
        <taxon>Pleosporineae</taxon>
        <taxon>Pleosporaceae</taxon>
        <taxon>Stemphylium</taxon>
    </lineage>
</organism>
<accession>A0A364N2P1</accession>
<dbReference type="AlphaFoldDB" id="A0A364N2P1"/>
<gene>
    <name evidence="3" type="ORF">DDE83_005093</name>
</gene>
<dbReference type="Proteomes" id="UP000249619">
    <property type="component" value="Unassembled WGS sequence"/>
</dbReference>
<evidence type="ECO:0000256" key="2">
    <source>
        <dbReference type="SAM" id="SignalP"/>
    </source>
</evidence>